<organism evidence="3 4">
    <name type="scientific">Sphaerotilus montanus</name>
    <dbReference type="NCBI Taxonomy" id="522889"/>
    <lineage>
        <taxon>Bacteria</taxon>
        <taxon>Pseudomonadati</taxon>
        <taxon>Pseudomonadota</taxon>
        <taxon>Betaproteobacteria</taxon>
        <taxon>Burkholderiales</taxon>
        <taxon>Sphaerotilaceae</taxon>
        <taxon>Sphaerotilus</taxon>
    </lineage>
</organism>
<comment type="caution">
    <text evidence="3">The sequence shown here is derived from an EMBL/GenBank/DDBJ whole genome shotgun (WGS) entry which is preliminary data.</text>
</comment>
<evidence type="ECO:0000313" key="4">
    <source>
        <dbReference type="Proteomes" id="UP000518288"/>
    </source>
</evidence>
<dbReference type="Proteomes" id="UP000518288">
    <property type="component" value="Unassembled WGS sequence"/>
</dbReference>
<keyword evidence="1" id="KW-0812">Transmembrane</keyword>
<evidence type="ECO:0000256" key="1">
    <source>
        <dbReference type="SAM" id="Phobius"/>
    </source>
</evidence>
<keyword evidence="4" id="KW-1185">Reference proteome</keyword>
<dbReference type="RefSeq" id="WP_179633532.1">
    <property type="nucleotide sequence ID" value="NZ_JACCFH010000001.1"/>
</dbReference>
<protein>
    <recommendedName>
        <fullName evidence="2">PelB C-terminal domain-containing protein</fullName>
    </recommendedName>
</protein>
<evidence type="ECO:0000313" key="3">
    <source>
        <dbReference type="EMBL" id="NYG32669.1"/>
    </source>
</evidence>
<feature type="transmembrane region" description="Helical" evidence="1">
    <location>
        <begin position="12"/>
        <end position="34"/>
    </location>
</feature>
<keyword evidence="1" id="KW-0472">Membrane</keyword>
<dbReference type="SUPFAM" id="SSF48452">
    <property type="entry name" value="TPR-like"/>
    <property type="match status" value="1"/>
</dbReference>
<name>A0A7Y9UBL7_9BURK</name>
<dbReference type="Gene3D" id="1.25.40.10">
    <property type="entry name" value="Tetratricopeptide repeat domain"/>
    <property type="match status" value="2"/>
</dbReference>
<reference evidence="3 4" key="1">
    <citation type="submission" date="2020-07" db="EMBL/GenBank/DDBJ databases">
        <title>Genomic Encyclopedia of Archaeal and Bacterial Type Strains, Phase II (KMG-II): from individual species to whole genera.</title>
        <authorList>
            <person name="Goeker M."/>
        </authorList>
    </citation>
    <scope>NUCLEOTIDE SEQUENCE [LARGE SCALE GENOMIC DNA]</scope>
    <source>
        <strain evidence="3 4">DSM 21226</strain>
    </source>
</reference>
<dbReference type="Pfam" id="PF24604">
    <property type="entry name" value="B-barrel_PelB_C"/>
    <property type="match status" value="1"/>
</dbReference>
<dbReference type="InterPro" id="IPR057306">
    <property type="entry name" value="B-barrel_PelB_C"/>
</dbReference>
<dbReference type="EMBL" id="JACCFH010000001">
    <property type="protein sequence ID" value="NYG32669.1"/>
    <property type="molecule type" value="Genomic_DNA"/>
</dbReference>
<gene>
    <name evidence="3" type="ORF">BDD16_001655</name>
</gene>
<dbReference type="AlphaFoldDB" id="A0A7Y9UBL7"/>
<feature type="domain" description="PelB C-terminal" evidence="2">
    <location>
        <begin position="973"/>
        <end position="1264"/>
    </location>
</feature>
<dbReference type="Pfam" id="PF13429">
    <property type="entry name" value="TPR_15"/>
    <property type="match status" value="1"/>
</dbReference>
<keyword evidence="1" id="KW-1133">Transmembrane helix</keyword>
<proteinExistence type="predicted"/>
<dbReference type="InterPro" id="IPR011990">
    <property type="entry name" value="TPR-like_helical_dom_sf"/>
</dbReference>
<accession>A0A7Y9UBL7</accession>
<sequence length="1268" mass="139896">MVAPDATGLRARILSTGGLLVVAAMVLVLLAMLYPRQQLIERLRAEPRNDELSVSYLANLLSSEPDNDELRILLAERHFALGQTDRTEATLQPMLRKALASEDTRQRLYRLTYRLLEQRANAARPDSPEALALRTQLIEALQARLSMDWTTPQLLEFARKATALEQLGLAQRFHALIRFDSEGDRAPWFEEAVRTALWAQDYTGAATLHLRALPISPTLERQRMHLREAMRILQSGNLLDKALAVAENHAELVGNDRALLDYLTRLSLAANRPAEAQGYARRLLQMSARPPAAPLRWLARVVDLLVSPAQAAEPVPQAASPAASAAGAPAAGDPRLPFDDGAYLLAFQTFLANRNQSDAWRVAASAVRQAPANIAWRERLAQVSEWVGKPEEALEHWRSLATLTAGPGGDRTILNRALQAVLRLAPSLNDDEVMLSTWIQVGTMRKLTIEETLGIVALTERLGRPEEGMQWLLDSDLRQPDRRLLDTRAGLAERMGDLPAAIDALRLLIQRDGATVPRAMRLARMHGVRGEHAMAYEALVPLAGKAAETDLDYWRLLANLAWTLQIESQALQALTITTRQGELDPIEADRLLQLLRTRHPQDAARFAEKAWVQLQQPAYLTAALDLWWSARDLPAMERLFGRLDAAAEQAMASDGYFWVLRAQWHQARHEMPAALADMRRALEASPDHIDTRIAYLFMLIDAGAQGELQRMLSTWREQAIANPAYDPAYAAGYLVLEQPNQALPFWRRQVPLHPNDPLWLTGYADVLEAAGKVRSAEQVRRQALVLTRQRLLDPALRAAAPPDLVQSLQLQLARLQLATTQGDGQLRAITTLTGPDGLLADTAVSPANRAAALELVLGWMLSTEQHDQARLWLWRRYGTTLARPDWAEMMLALNDGHLAHISALLDHPDADRLPQGLRIEALQALGHTARAQALRIAQLQLRDDDGQHETYTDTAWRQSRRVEYGLDLGRDAVHANRQSLALWLPLSETMRLRVDAEQSSQRAGLSRSTGTPELGLIAAQDRALSALLQFQPDRALQMEASLGQRSAERSFATGTLSASVQPVSRLTLRADLGFNARATDTAPLAVAGRQQEARLGADLRLTQTTPVRVTLRAAQLDLQSGERLGTALGLDWEIGQVLRGATPDLSVRVFGSYTRYRRTGSALPGWTARLTPDGSQPDAAFFVPDSFALHGVGLSAGLAARDSYTRAWRPFLDLSLTHHSRLGAGYGATVGVAGRLLGSDLLLLQLGTSRSGTGSDARALGLRYVLPF</sequence>
<evidence type="ECO:0000259" key="2">
    <source>
        <dbReference type="Pfam" id="PF24604"/>
    </source>
</evidence>